<accession>A0A3L6PJP2</accession>
<dbReference type="EMBL" id="PQIB02000017">
    <property type="protein sequence ID" value="RLM59031.1"/>
    <property type="molecule type" value="Genomic_DNA"/>
</dbReference>
<name>A0A3L6PJP2_PANMI</name>
<evidence type="ECO:0008006" key="3">
    <source>
        <dbReference type="Google" id="ProtNLM"/>
    </source>
</evidence>
<protein>
    <recommendedName>
        <fullName evidence="3">Ankyrin repeat-containing protein</fullName>
    </recommendedName>
</protein>
<evidence type="ECO:0000313" key="1">
    <source>
        <dbReference type="EMBL" id="RLM59031.1"/>
    </source>
</evidence>
<dbReference type="STRING" id="4540.A0A3L6PJP2"/>
<organism evidence="1 2">
    <name type="scientific">Panicum miliaceum</name>
    <name type="common">Proso millet</name>
    <name type="synonym">Broomcorn millet</name>
    <dbReference type="NCBI Taxonomy" id="4540"/>
    <lineage>
        <taxon>Eukaryota</taxon>
        <taxon>Viridiplantae</taxon>
        <taxon>Streptophyta</taxon>
        <taxon>Embryophyta</taxon>
        <taxon>Tracheophyta</taxon>
        <taxon>Spermatophyta</taxon>
        <taxon>Magnoliopsida</taxon>
        <taxon>Liliopsida</taxon>
        <taxon>Poales</taxon>
        <taxon>Poaceae</taxon>
        <taxon>PACMAD clade</taxon>
        <taxon>Panicoideae</taxon>
        <taxon>Panicodae</taxon>
        <taxon>Paniceae</taxon>
        <taxon>Panicinae</taxon>
        <taxon>Panicum</taxon>
        <taxon>Panicum sect. Panicum</taxon>
    </lineage>
</organism>
<evidence type="ECO:0000313" key="2">
    <source>
        <dbReference type="Proteomes" id="UP000275267"/>
    </source>
</evidence>
<comment type="caution">
    <text evidence="1">The sequence shown here is derived from an EMBL/GenBank/DDBJ whole genome shotgun (WGS) entry which is preliminary data.</text>
</comment>
<dbReference type="AlphaFoldDB" id="A0A3L6PJP2"/>
<keyword evidence="2" id="KW-1185">Reference proteome</keyword>
<gene>
    <name evidence="1" type="ORF">C2845_PM18G03250</name>
</gene>
<dbReference type="OrthoDB" id="10534622at2759"/>
<proteinExistence type="predicted"/>
<reference evidence="2" key="1">
    <citation type="journal article" date="2019" name="Nat. Commun.">
        <title>The genome of broomcorn millet.</title>
        <authorList>
            <person name="Zou C."/>
            <person name="Miki D."/>
            <person name="Li D."/>
            <person name="Tang Q."/>
            <person name="Xiao L."/>
            <person name="Rajput S."/>
            <person name="Deng P."/>
            <person name="Jia W."/>
            <person name="Huang R."/>
            <person name="Zhang M."/>
            <person name="Sun Y."/>
            <person name="Hu J."/>
            <person name="Fu X."/>
            <person name="Schnable P.S."/>
            <person name="Li F."/>
            <person name="Zhang H."/>
            <person name="Feng B."/>
            <person name="Zhu X."/>
            <person name="Liu R."/>
            <person name="Schnable J.C."/>
            <person name="Zhu J.-K."/>
            <person name="Zhang H."/>
        </authorList>
    </citation>
    <scope>NUCLEOTIDE SEQUENCE [LARGE SCALE GENOMIC DNA]</scope>
</reference>
<sequence>MMFHTETRCWWRVGDVGVAANRRCNGVRDVDGVGDGRVIEAVARVEGAADGGPEKTMMDGRLLDAATSGDAVAMKHLALHDPTVLLGTTQQGNTCLHISSTHGH</sequence>
<dbReference type="Proteomes" id="UP000275267">
    <property type="component" value="Unassembled WGS sequence"/>
</dbReference>